<dbReference type="PANTHER" id="PTHR35850:SF2">
    <property type="entry name" value="TYPE VI SECRETION SYSTEM CONTRACTILE SHEATH SMALL SUBUNIT"/>
    <property type="match status" value="1"/>
</dbReference>
<dbReference type="EMBL" id="CP022579">
    <property type="protein sequence ID" value="QEL66317.1"/>
    <property type="molecule type" value="Genomic_DNA"/>
</dbReference>
<sequence>MASDGSVAPKERVNIVYRPTSGDAQAEVELPLKLLILGDYTLRSDDTPLEEMKPINVDKDNFNEVLKAQKLSLNLTVPNKLDENADANEMLVISMTIDNINDFSPDAIVDKVPELKQLIALREALKALKGPLGNIPDFRKQVQELVQDAGVRARLLAELGIQDQ</sequence>
<dbReference type="RefSeq" id="WP_149426196.1">
    <property type="nucleotide sequence ID" value="NZ_CP022579.1"/>
</dbReference>
<dbReference type="PIRSF" id="PIRSF028301">
    <property type="entry name" value="UCP028301"/>
    <property type="match status" value="1"/>
</dbReference>
<dbReference type="Proteomes" id="UP000323671">
    <property type="component" value="Chromosome"/>
</dbReference>
<accession>A0A5C1EDV6</accession>
<gene>
    <name evidence="1" type="primary">impB</name>
    <name evidence="1" type="ORF">OTERR_28410</name>
</gene>
<dbReference type="NCBIfam" id="TIGR03358">
    <property type="entry name" value="VI_chp_5"/>
    <property type="match status" value="1"/>
</dbReference>
<organism evidence="1 2">
    <name type="scientific">Oryzomicrobium terrae</name>
    <dbReference type="NCBI Taxonomy" id="1735038"/>
    <lineage>
        <taxon>Bacteria</taxon>
        <taxon>Pseudomonadati</taxon>
        <taxon>Pseudomonadota</taxon>
        <taxon>Betaproteobacteria</taxon>
        <taxon>Rhodocyclales</taxon>
        <taxon>Rhodocyclaceae</taxon>
        <taxon>Oryzomicrobium</taxon>
    </lineage>
</organism>
<proteinExistence type="predicted"/>
<dbReference type="PANTHER" id="PTHR35850">
    <property type="entry name" value="CYTOPLASMIC PROTEIN-RELATED"/>
    <property type="match status" value="1"/>
</dbReference>
<reference evidence="1 2" key="1">
    <citation type="submission" date="2017-07" db="EMBL/GenBank/DDBJ databases">
        <title>Complete genome sequence of Oryzomicrobium terrae TPP412.</title>
        <authorList>
            <person name="Chiu L.-W."/>
            <person name="Lo K.-J."/>
            <person name="Tsai Y.-M."/>
            <person name="Lin S.-S."/>
            <person name="Kuo C.-H."/>
            <person name="Liu C.-T."/>
        </authorList>
    </citation>
    <scope>NUCLEOTIDE SEQUENCE [LARGE SCALE GENOMIC DNA]</scope>
    <source>
        <strain evidence="1 2">TPP412</strain>
    </source>
</reference>
<protein>
    <submittedName>
        <fullName evidence="1">Type VI secretion system protein ImpB</fullName>
    </submittedName>
</protein>
<evidence type="ECO:0000313" key="2">
    <source>
        <dbReference type="Proteomes" id="UP000323671"/>
    </source>
</evidence>
<keyword evidence="2" id="KW-1185">Reference proteome</keyword>
<dbReference type="AlphaFoldDB" id="A0A5C1EDV6"/>
<dbReference type="Pfam" id="PF05591">
    <property type="entry name" value="T6SS_VipA"/>
    <property type="match status" value="1"/>
</dbReference>
<name>A0A5C1EDV6_9RHOO</name>
<dbReference type="InterPro" id="IPR008312">
    <property type="entry name" value="T6SS_TssB1"/>
</dbReference>
<evidence type="ECO:0000313" key="1">
    <source>
        <dbReference type="EMBL" id="QEL66317.1"/>
    </source>
</evidence>
<dbReference type="KEGG" id="otr:OTERR_28410"/>